<dbReference type="eggNOG" id="COG1765">
    <property type="taxonomic scope" value="Bacteria"/>
</dbReference>
<sequence>MSLAEVTFPGGKKVDVDIKGLKVKTDQPKLSGGDGTAPSPFDLFFASIASCSGFYALSFCQSKGIETEGLKVSLDVDKDEEKGLISKINIEVTLPEQFPDKYKDAILRSIDLCTVKKNILNAPDFNLELK</sequence>
<dbReference type="STRING" id="1128398.Curi_c27330"/>
<dbReference type="EMBL" id="CP003326">
    <property type="protein sequence ID" value="AFS79726.1"/>
    <property type="molecule type" value="Genomic_DNA"/>
</dbReference>
<dbReference type="HOGENOM" id="CLU_100275_3_0_9"/>
<name>K0B5A7_GOTA9</name>
<dbReference type="SUPFAM" id="SSF82784">
    <property type="entry name" value="OsmC-like"/>
    <property type="match status" value="1"/>
</dbReference>
<evidence type="ECO:0000313" key="1">
    <source>
        <dbReference type="EMBL" id="AFS79726.1"/>
    </source>
</evidence>
<accession>K0B5A7</accession>
<dbReference type="PANTHER" id="PTHR39624:SF2">
    <property type="entry name" value="OSMC-LIKE PROTEIN"/>
    <property type="match status" value="1"/>
</dbReference>
<gene>
    <name evidence="1" type="ordered locus">Curi_c27330</name>
</gene>
<dbReference type="InterPro" id="IPR036102">
    <property type="entry name" value="OsmC/Ohrsf"/>
</dbReference>
<keyword evidence="2" id="KW-1185">Reference proteome</keyword>
<dbReference type="PANTHER" id="PTHR39624">
    <property type="entry name" value="PROTEIN INVOLVED IN RIMO-MEDIATED BETA-METHYLTHIOLATION OF RIBOSOMAL PROTEIN S12 YCAO"/>
    <property type="match status" value="1"/>
</dbReference>
<reference evidence="1 2" key="1">
    <citation type="journal article" date="2012" name="PLoS ONE">
        <title>The purine-utilizing bacterium Clostridium acidurici 9a: a genome-guided metabolic reconsideration.</title>
        <authorList>
            <person name="Hartwich K."/>
            <person name="Poehlein A."/>
            <person name="Daniel R."/>
        </authorList>
    </citation>
    <scope>NUCLEOTIDE SEQUENCE [LARGE SCALE GENOMIC DNA]</scope>
    <source>
        <strain evidence="2">ATCC 7906 / DSM 604 / BCRC 14475 / CIP 104303 / KCTC 5404 / NCIMB 10678 / 9a</strain>
    </source>
</reference>
<proteinExistence type="predicted"/>
<protein>
    <submittedName>
        <fullName evidence="1">OsmC family protein</fullName>
    </submittedName>
</protein>
<dbReference type="RefSeq" id="WP_014968860.1">
    <property type="nucleotide sequence ID" value="NC_018664.1"/>
</dbReference>
<dbReference type="KEGG" id="cad:Curi_c27330"/>
<dbReference type="InterPro" id="IPR003718">
    <property type="entry name" value="OsmC/Ohr_fam"/>
</dbReference>
<dbReference type="Gene3D" id="3.30.300.20">
    <property type="match status" value="1"/>
</dbReference>
<dbReference type="AlphaFoldDB" id="K0B5A7"/>
<organism evidence="1 2">
    <name type="scientific">Gottschalkia acidurici (strain ATCC 7906 / DSM 604 / BCRC 14475 / CIP 104303 / KCTC 5404 / NCIMB 10678 / 9a)</name>
    <name type="common">Clostridium acidurici</name>
    <dbReference type="NCBI Taxonomy" id="1128398"/>
    <lineage>
        <taxon>Bacteria</taxon>
        <taxon>Bacillati</taxon>
        <taxon>Bacillota</taxon>
        <taxon>Tissierellia</taxon>
        <taxon>Tissierellales</taxon>
        <taxon>Gottschalkiaceae</taxon>
        <taxon>Gottschalkia</taxon>
    </lineage>
</organism>
<evidence type="ECO:0000313" key="2">
    <source>
        <dbReference type="Proteomes" id="UP000006094"/>
    </source>
</evidence>
<dbReference type="InterPro" id="IPR015946">
    <property type="entry name" value="KH_dom-like_a/b"/>
</dbReference>
<dbReference type="Pfam" id="PF02566">
    <property type="entry name" value="OsmC"/>
    <property type="match status" value="1"/>
</dbReference>
<dbReference type="OrthoDB" id="290036at2"/>
<dbReference type="Proteomes" id="UP000006094">
    <property type="component" value="Chromosome"/>
</dbReference>